<reference evidence="8 9" key="1">
    <citation type="submission" date="2022-04" db="EMBL/GenBank/DDBJ databases">
        <title>Leucobacter sp. isolated from rhizosphere of garlic.</title>
        <authorList>
            <person name="Won M."/>
            <person name="Lee C.-M."/>
            <person name="Woen H.-Y."/>
            <person name="Kwon S.-W."/>
        </authorList>
    </citation>
    <scope>NUCLEOTIDE SEQUENCE [LARGE SCALE GENOMIC DNA]</scope>
    <source>
        <strain evidence="8 9">H21R-40</strain>
    </source>
</reference>
<accession>A0ABY4FHK4</accession>
<evidence type="ECO:0000256" key="3">
    <source>
        <dbReference type="ARBA" id="ARBA00013194"/>
    </source>
</evidence>
<proteinExistence type="inferred from homology"/>
<dbReference type="Proteomes" id="UP000831786">
    <property type="component" value="Chromosome"/>
</dbReference>
<sequence>MKLTRALIPTVAVGALLLTGCSTGGAPTKDAAGAECLTGGAASDAVAVSGEVGTDLELTSEAPYAADEIQRTVLQAGEGAVPEDGQNVMVAMTMFNGADGSEIQQVPASSVPFTESSLNAWAYEGLRCAVAGEQIAIVAPYADVFGEATPEETGVEGITEDDSVVVVMETTEISDEAPTSGEPGTLQGDELLSKAEGTAQDAPEGLPSVKLAENGEPTITIPEGVEAPGELQVATLIAGDGETVAEGDRVYVNYRGVIWRTGEEFDSSWSRGEPTDFLTTQVIGGFSEALVGQKVGSQVISVVPAEDGGYGADQLQSMGYEADDVMVFVLDILGTVHADAAE</sequence>
<comment type="similarity">
    <text evidence="2">Belongs to the FKBP-type PPIase family.</text>
</comment>
<dbReference type="Gene3D" id="3.10.50.40">
    <property type="match status" value="1"/>
</dbReference>
<dbReference type="SUPFAM" id="SSF54534">
    <property type="entry name" value="FKBP-like"/>
    <property type="match status" value="1"/>
</dbReference>
<evidence type="ECO:0000259" key="7">
    <source>
        <dbReference type="PROSITE" id="PS50059"/>
    </source>
</evidence>
<dbReference type="Pfam" id="PF00254">
    <property type="entry name" value="FKBP_C"/>
    <property type="match status" value="1"/>
</dbReference>
<evidence type="ECO:0000256" key="2">
    <source>
        <dbReference type="ARBA" id="ARBA00006577"/>
    </source>
</evidence>
<keyword evidence="9" id="KW-1185">Reference proteome</keyword>
<dbReference type="PROSITE" id="PS50059">
    <property type="entry name" value="FKBP_PPIASE"/>
    <property type="match status" value="1"/>
</dbReference>
<organism evidence="8 9">
    <name type="scientific">Leucobacter allii</name>
    <dbReference type="NCBI Taxonomy" id="2932247"/>
    <lineage>
        <taxon>Bacteria</taxon>
        <taxon>Bacillati</taxon>
        <taxon>Actinomycetota</taxon>
        <taxon>Actinomycetes</taxon>
        <taxon>Micrococcales</taxon>
        <taxon>Microbacteriaceae</taxon>
        <taxon>Leucobacter</taxon>
    </lineage>
</organism>
<evidence type="ECO:0000313" key="8">
    <source>
        <dbReference type="EMBL" id="UOQ56167.1"/>
    </source>
</evidence>
<evidence type="ECO:0000256" key="4">
    <source>
        <dbReference type="ARBA" id="ARBA00023110"/>
    </source>
</evidence>
<dbReference type="PANTHER" id="PTHR43811:SF19">
    <property type="entry name" value="39 KDA FK506-BINDING NUCLEAR PROTEIN"/>
    <property type="match status" value="1"/>
</dbReference>
<gene>
    <name evidence="8" type="ORF">MUN78_10725</name>
</gene>
<dbReference type="PROSITE" id="PS51257">
    <property type="entry name" value="PROKAR_LIPOPROTEIN"/>
    <property type="match status" value="1"/>
</dbReference>
<dbReference type="PANTHER" id="PTHR43811">
    <property type="entry name" value="FKBP-TYPE PEPTIDYL-PROLYL CIS-TRANS ISOMERASE FKPA"/>
    <property type="match status" value="1"/>
</dbReference>
<evidence type="ECO:0000313" key="9">
    <source>
        <dbReference type="Proteomes" id="UP000831786"/>
    </source>
</evidence>
<keyword evidence="5 6" id="KW-0413">Isomerase</keyword>
<dbReference type="GO" id="GO:0003755">
    <property type="term" value="F:peptidyl-prolyl cis-trans isomerase activity"/>
    <property type="evidence" value="ECO:0007669"/>
    <property type="project" value="UniProtKB-EC"/>
</dbReference>
<dbReference type="EC" id="5.2.1.8" evidence="3 6"/>
<evidence type="ECO:0000256" key="1">
    <source>
        <dbReference type="ARBA" id="ARBA00000971"/>
    </source>
</evidence>
<dbReference type="InterPro" id="IPR001179">
    <property type="entry name" value="PPIase_FKBP_dom"/>
</dbReference>
<comment type="catalytic activity">
    <reaction evidence="1 6">
        <text>[protein]-peptidylproline (omega=180) = [protein]-peptidylproline (omega=0)</text>
        <dbReference type="Rhea" id="RHEA:16237"/>
        <dbReference type="Rhea" id="RHEA-COMP:10747"/>
        <dbReference type="Rhea" id="RHEA-COMP:10748"/>
        <dbReference type="ChEBI" id="CHEBI:83833"/>
        <dbReference type="ChEBI" id="CHEBI:83834"/>
        <dbReference type="EC" id="5.2.1.8"/>
    </reaction>
</comment>
<keyword evidence="4 6" id="KW-0697">Rotamase</keyword>
<protein>
    <recommendedName>
        <fullName evidence="3 6">peptidylprolyl isomerase</fullName>
        <ecNumber evidence="3 6">5.2.1.8</ecNumber>
    </recommendedName>
</protein>
<name>A0ABY4FHK4_9MICO</name>
<dbReference type="EMBL" id="CP095045">
    <property type="protein sequence ID" value="UOQ56167.1"/>
    <property type="molecule type" value="Genomic_DNA"/>
</dbReference>
<evidence type="ECO:0000256" key="6">
    <source>
        <dbReference type="PROSITE-ProRule" id="PRU00277"/>
    </source>
</evidence>
<evidence type="ECO:0000256" key="5">
    <source>
        <dbReference type="ARBA" id="ARBA00023235"/>
    </source>
</evidence>
<dbReference type="RefSeq" id="WP_244726361.1">
    <property type="nucleotide sequence ID" value="NZ_CP095045.1"/>
</dbReference>
<feature type="domain" description="PPIase FKBP-type" evidence="7">
    <location>
        <begin position="247"/>
        <end position="336"/>
    </location>
</feature>
<dbReference type="InterPro" id="IPR046357">
    <property type="entry name" value="PPIase_dom_sf"/>
</dbReference>